<dbReference type="PANTHER" id="PTHR33619">
    <property type="entry name" value="POLYSACCHARIDE EXPORT PROTEIN GFCE-RELATED"/>
    <property type="match status" value="1"/>
</dbReference>
<evidence type="ECO:0000313" key="6">
    <source>
        <dbReference type="Proteomes" id="UP000187059"/>
    </source>
</evidence>
<evidence type="ECO:0000256" key="1">
    <source>
        <dbReference type="ARBA" id="ARBA00022729"/>
    </source>
</evidence>
<dbReference type="Pfam" id="PF02563">
    <property type="entry name" value="Poly_export"/>
    <property type="match status" value="1"/>
</dbReference>
<dbReference type="PANTHER" id="PTHR33619:SF3">
    <property type="entry name" value="POLYSACCHARIDE EXPORT PROTEIN GFCE-RELATED"/>
    <property type="match status" value="1"/>
</dbReference>
<proteinExistence type="predicted"/>
<evidence type="ECO:0000259" key="2">
    <source>
        <dbReference type="Pfam" id="PF02563"/>
    </source>
</evidence>
<dbReference type="AlphaFoldDB" id="A0A1P8UU10"/>
<organism evidence="5 6">
    <name type="scientific">Salipiger abyssi</name>
    <dbReference type="NCBI Taxonomy" id="1250539"/>
    <lineage>
        <taxon>Bacteria</taxon>
        <taxon>Pseudomonadati</taxon>
        <taxon>Pseudomonadota</taxon>
        <taxon>Alphaproteobacteria</taxon>
        <taxon>Rhodobacterales</taxon>
        <taxon>Roseobacteraceae</taxon>
        <taxon>Salipiger</taxon>
    </lineage>
</organism>
<dbReference type="OrthoDB" id="197007at2"/>
<dbReference type="Proteomes" id="UP000187059">
    <property type="component" value="Chromosome"/>
</dbReference>
<dbReference type="KEGG" id="paby:Ga0080574_TMP2537"/>
<evidence type="ECO:0000259" key="4">
    <source>
        <dbReference type="Pfam" id="PF25994"/>
    </source>
</evidence>
<protein>
    <submittedName>
        <fullName evidence="5">SLBB domain-containing protein</fullName>
    </submittedName>
</protein>
<feature type="domain" description="Soluble ligand binding" evidence="3">
    <location>
        <begin position="115"/>
        <end position="142"/>
    </location>
</feature>
<dbReference type="InterPro" id="IPR049712">
    <property type="entry name" value="Poly_export"/>
</dbReference>
<feature type="domain" description="Polysaccharide export protein N-terminal" evidence="2">
    <location>
        <begin position="33"/>
        <end position="107"/>
    </location>
</feature>
<keyword evidence="1" id="KW-0732">Signal</keyword>
<name>A0A1P8UU10_9RHOB</name>
<dbReference type="InterPro" id="IPR019554">
    <property type="entry name" value="Soluble_ligand-bd"/>
</dbReference>
<dbReference type="Gene3D" id="3.30.1950.10">
    <property type="entry name" value="wza like domain"/>
    <property type="match status" value="1"/>
</dbReference>
<dbReference type="InterPro" id="IPR058781">
    <property type="entry name" value="HH_AprE-like"/>
</dbReference>
<dbReference type="Pfam" id="PF10531">
    <property type="entry name" value="SLBB"/>
    <property type="match status" value="1"/>
</dbReference>
<feature type="domain" description="AprE-like long alpha-helical hairpin" evidence="4">
    <location>
        <begin position="162"/>
        <end position="348"/>
    </location>
</feature>
<dbReference type="InterPro" id="IPR003715">
    <property type="entry name" value="Poly_export_N"/>
</dbReference>
<evidence type="ECO:0000313" key="5">
    <source>
        <dbReference type="EMBL" id="APZ52871.1"/>
    </source>
</evidence>
<reference evidence="5 6" key="1">
    <citation type="submission" date="2016-04" db="EMBL/GenBank/DDBJ databases">
        <title>Deep-sea bacteria in the southern Pacific.</title>
        <authorList>
            <person name="Tang K."/>
        </authorList>
    </citation>
    <scope>NUCLEOTIDE SEQUENCE [LARGE SCALE GENOMIC DNA]</scope>
    <source>
        <strain evidence="5 6">JLT2014</strain>
    </source>
</reference>
<dbReference type="GO" id="GO:0015159">
    <property type="term" value="F:polysaccharide transmembrane transporter activity"/>
    <property type="evidence" value="ECO:0007669"/>
    <property type="project" value="InterPro"/>
</dbReference>
<dbReference type="EMBL" id="CP015093">
    <property type="protein sequence ID" value="APZ52871.1"/>
    <property type="molecule type" value="Genomic_DNA"/>
</dbReference>
<dbReference type="Gene3D" id="3.10.560.10">
    <property type="entry name" value="Outer membrane lipoprotein wza domain like"/>
    <property type="match status" value="1"/>
</dbReference>
<dbReference type="Pfam" id="PF25994">
    <property type="entry name" value="HH_AprE"/>
    <property type="match status" value="1"/>
</dbReference>
<evidence type="ECO:0000259" key="3">
    <source>
        <dbReference type="Pfam" id="PF10531"/>
    </source>
</evidence>
<dbReference type="STRING" id="1250539.Ga0080574_TMP2537"/>
<accession>A0A1P8UU10</accession>
<keyword evidence="6" id="KW-1185">Reference proteome</keyword>
<dbReference type="RefSeq" id="WP_076699716.1">
    <property type="nucleotide sequence ID" value="NZ_CP015093.1"/>
</dbReference>
<gene>
    <name evidence="5" type="ORF">Ga0080574_TMP2537</name>
</gene>
<sequence>MTASGAGLGIARQVLAALILSLMISVAAMTVASAEPYRLVAGDRLTVGFVAQGLTEEIPIDIDGQIRLSELGGLTVTGLTLDEAETRIAESVEEAGLYINARVSLAVESYAPIIVAGDVTRPGSFSYIPGMTVSAALALSGGSQAAGVSRFEIDRARTEVEGSLKRLNLQIAASVARVARFEALIEGSSDYVLSESLRSVIPAPGAVDLDALTSAEAELLTNAIERGEELLGFWEEEISSIETQQALFDQRIEVQNEIVASVAADLDTAQDLRDRGLQTASRLSTVEQRDADARARALELESAQIRAAQAISDARRARSQFLSSRRSDALAALQEVRIGLDEAQLRYAQGLEQLALLTGGNMGTLLFSDAIETRFQIQSLREGRENLTQITPQTRLLPGDTLFVVLEPVGAAAN</sequence>